<gene>
    <name evidence="1" type="ORF">N5C05_02440</name>
</gene>
<protein>
    <submittedName>
        <fullName evidence="1">Uncharacterized protein</fullName>
    </submittedName>
</protein>
<name>A0AA42MZ76_AQUAC</name>
<proteinExistence type="predicted"/>
<organism evidence="1 2">
    <name type="scientific">Aquipseudomonas alcaligenes</name>
    <name type="common">Pseudomonas alcaligenes</name>
    <dbReference type="NCBI Taxonomy" id="43263"/>
    <lineage>
        <taxon>Bacteria</taxon>
        <taxon>Pseudomonadati</taxon>
        <taxon>Pseudomonadota</taxon>
        <taxon>Gammaproteobacteria</taxon>
        <taxon>Pseudomonadales</taxon>
        <taxon>Pseudomonadaceae</taxon>
        <taxon>Aquipseudomonas</taxon>
    </lineage>
</organism>
<dbReference type="EMBL" id="JAOBYN010000002">
    <property type="protein sequence ID" value="MDH1053614.1"/>
    <property type="molecule type" value="Genomic_DNA"/>
</dbReference>
<sequence>MNNAKPWIFTASYNSGIAARAECQSVPAVSLALIQLGGVGAPKCLYTPLSWQQATHLGHYLMEHGPQISSFEQAQETLQAELNTELDAVPDYATTISAANGIVFHDDAFLAADFTPYGTWAETACGDLHQVRLEMIDSSAPVSFAICLFY</sequence>
<reference evidence="1" key="1">
    <citation type="submission" date="2022-09" db="EMBL/GenBank/DDBJ databases">
        <title>Intensive care unit water sources are persistently colonized with multi-drug resistant bacteria and are the site of extensive horizontal gene transfer of antibiotic resistance genes.</title>
        <authorList>
            <person name="Diorio-Toth L."/>
        </authorList>
    </citation>
    <scope>NUCLEOTIDE SEQUENCE</scope>
    <source>
        <strain evidence="1">GD03990</strain>
    </source>
</reference>
<dbReference type="AlphaFoldDB" id="A0AA42MZ76"/>
<accession>A0AA42MZ76</accession>
<evidence type="ECO:0000313" key="2">
    <source>
        <dbReference type="Proteomes" id="UP001158730"/>
    </source>
</evidence>
<comment type="caution">
    <text evidence="1">The sequence shown here is derived from an EMBL/GenBank/DDBJ whole genome shotgun (WGS) entry which is preliminary data.</text>
</comment>
<dbReference type="Proteomes" id="UP001158730">
    <property type="component" value="Unassembled WGS sequence"/>
</dbReference>
<evidence type="ECO:0000313" key="1">
    <source>
        <dbReference type="EMBL" id="MDH1053614.1"/>
    </source>
</evidence>
<dbReference type="RefSeq" id="WP_280052778.1">
    <property type="nucleotide sequence ID" value="NZ_JAOBYN010000002.1"/>
</dbReference>